<dbReference type="SUPFAM" id="SSF53448">
    <property type="entry name" value="Nucleotide-diphospho-sugar transferases"/>
    <property type="match status" value="1"/>
</dbReference>
<sequence>MMHPAEAYSEYSFPAQGRKTRPKISIVIPVYNEEAFLPTAASDFYDGLQQLGVAFEIILCENGSTDDTRRITKGLSEELDNVRTLTIGVADYGRAMRAGMVAAKAPYIFIFDIDYYSTDFLKEALGLLKKYDVVIASKLAPGAEDRRSFSRKMATQGFYLFIKMLFNVHVKETHGMKAFNRKKIEPIIERACLAKDLFDTELVIRAEQSGLRIKEVPVVVEEKRPARSSMVKRIPRTIIGLFMLRYFLWKEHLAQGSST</sequence>
<dbReference type="GO" id="GO:0016740">
    <property type="term" value="F:transferase activity"/>
    <property type="evidence" value="ECO:0007669"/>
    <property type="project" value="UniProtKB-KW"/>
</dbReference>
<comment type="caution">
    <text evidence="2">The sequence shown here is derived from an EMBL/GenBank/DDBJ whole genome shotgun (WGS) entry which is preliminary data.</text>
</comment>
<dbReference type="Pfam" id="PF00535">
    <property type="entry name" value="Glycos_transf_2"/>
    <property type="match status" value="1"/>
</dbReference>
<gene>
    <name evidence="2" type="ORF">COY37_03665</name>
</gene>
<reference evidence="3" key="1">
    <citation type="submission" date="2017-09" db="EMBL/GenBank/DDBJ databases">
        <title>Depth-based differentiation of microbial function through sediment-hosted aquifers and enrichment of novel symbionts in the deep terrestrial subsurface.</title>
        <authorList>
            <person name="Probst A.J."/>
            <person name="Ladd B."/>
            <person name="Jarett J.K."/>
            <person name="Geller-Mcgrath D.E."/>
            <person name="Sieber C.M.K."/>
            <person name="Emerson J.B."/>
            <person name="Anantharaman K."/>
            <person name="Thomas B.C."/>
            <person name="Malmstrom R."/>
            <person name="Stieglmeier M."/>
            <person name="Klingl A."/>
            <person name="Woyke T."/>
            <person name="Ryan C.M."/>
            <person name="Banfield J.F."/>
        </authorList>
    </citation>
    <scope>NUCLEOTIDE SEQUENCE [LARGE SCALE GENOMIC DNA]</scope>
</reference>
<proteinExistence type="predicted"/>
<organism evidence="2 3">
    <name type="scientific">Candidatus Aquicultor secundus</name>
    <dbReference type="NCBI Taxonomy" id="1973895"/>
    <lineage>
        <taxon>Bacteria</taxon>
        <taxon>Bacillati</taxon>
        <taxon>Actinomycetota</taxon>
        <taxon>Candidatus Aquicultoria</taxon>
        <taxon>Candidatus Aquicultorales</taxon>
        <taxon>Candidatus Aquicultoraceae</taxon>
        <taxon>Candidatus Aquicultor</taxon>
    </lineage>
</organism>
<evidence type="ECO:0000313" key="2">
    <source>
        <dbReference type="EMBL" id="PIZ40548.1"/>
    </source>
</evidence>
<feature type="domain" description="Glycosyltransferase 2-like" evidence="1">
    <location>
        <begin position="25"/>
        <end position="185"/>
    </location>
</feature>
<protein>
    <submittedName>
        <fullName evidence="2">Glycosyl transferase family 2</fullName>
    </submittedName>
</protein>
<evidence type="ECO:0000259" key="1">
    <source>
        <dbReference type="Pfam" id="PF00535"/>
    </source>
</evidence>
<dbReference type="GO" id="GO:0006487">
    <property type="term" value="P:protein N-linked glycosylation"/>
    <property type="evidence" value="ECO:0007669"/>
    <property type="project" value="TreeGrafter"/>
</dbReference>
<accession>A0A2M7T902</accession>
<dbReference type="RefSeq" id="WP_286678130.1">
    <property type="nucleotide sequence ID" value="NZ_MNXI01000061.1"/>
</dbReference>
<keyword evidence="2" id="KW-0808">Transferase</keyword>
<dbReference type="AlphaFoldDB" id="A0A2M7T902"/>
<name>A0A2M7T902_9ACTN</name>
<dbReference type="InterPro" id="IPR029044">
    <property type="entry name" value="Nucleotide-diphossugar_trans"/>
</dbReference>
<dbReference type="InterPro" id="IPR001173">
    <property type="entry name" value="Glyco_trans_2-like"/>
</dbReference>
<evidence type="ECO:0000313" key="3">
    <source>
        <dbReference type="Proteomes" id="UP000230956"/>
    </source>
</evidence>
<dbReference type="Gene3D" id="3.90.550.10">
    <property type="entry name" value="Spore Coat Polysaccharide Biosynthesis Protein SpsA, Chain A"/>
    <property type="match status" value="1"/>
</dbReference>
<dbReference type="PANTHER" id="PTHR10859">
    <property type="entry name" value="GLYCOSYL TRANSFERASE"/>
    <property type="match status" value="1"/>
</dbReference>
<dbReference type="EMBL" id="PFNG01000086">
    <property type="protein sequence ID" value="PIZ40548.1"/>
    <property type="molecule type" value="Genomic_DNA"/>
</dbReference>
<dbReference type="Proteomes" id="UP000230956">
    <property type="component" value="Unassembled WGS sequence"/>
</dbReference>
<dbReference type="PANTHER" id="PTHR10859:SF91">
    <property type="entry name" value="DOLICHYL-PHOSPHATE BETA-GLUCOSYLTRANSFERASE"/>
    <property type="match status" value="1"/>
</dbReference>